<dbReference type="InterPro" id="IPR051043">
    <property type="entry name" value="Sulfatase_Mod_Factor_Kinase"/>
</dbReference>
<accession>A0A4D6X747</accession>
<dbReference type="SUPFAM" id="SSF56436">
    <property type="entry name" value="C-type lectin-like"/>
    <property type="match status" value="1"/>
</dbReference>
<evidence type="ECO:0000313" key="3">
    <source>
        <dbReference type="EMBL" id="QCI11582.1"/>
    </source>
</evidence>
<dbReference type="PANTHER" id="PTHR23150:SF35">
    <property type="entry name" value="BLL6746 PROTEIN"/>
    <property type="match status" value="1"/>
</dbReference>
<evidence type="ECO:0000259" key="2">
    <source>
        <dbReference type="Pfam" id="PF03781"/>
    </source>
</evidence>
<dbReference type="InterPro" id="IPR016187">
    <property type="entry name" value="CTDL_fold"/>
</dbReference>
<dbReference type="GO" id="GO:0120147">
    <property type="term" value="F:formylglycine-generating oxidase activity"/>
    <property type="evidence" value="ECO:0007669"/>
    <property type="project" value="TreeGrafter"/>
</dbReference>
<dbReference type="InterPro" id="IPR005532">
    <property type="entry name" value="SUMF_dom"/>
</dbReference>
<dbReference type="Gene3D" id="3.90.1580.10">
    <property type="entry name" value="paralog of FGE (formylglycine-generating enzyme)"/>
    <property type="match status" value="1"/>
</dbReference>
<evidence type="ECO:0000313" key="4">
    <source>
        <dbReference type="Proteomes" id="UP000298551"/>
    </source>
</evidence>
<organism evidence="3 4">
    <name type="scientific">Pseudomonas putida</name>
    <name type="common">Arthrobacter siderocapsulatus</name>
    <dbReference type="NCBI Taxonomy" id="303"/>
    <lineage>
        <taxon>Bacteria</taxon>
        <taxon>Pseudomonadati</taxon>
        <taxon>Pseudomonadota</taxon>
        <taxon>Gammaproteobacteria</taxon>
        <taxon>Pseudomonadales</taxon>
        <taxon>Pseudomonadaceae</taxon>
        <taxon>Pseudomonas</taxon>
    </lineage>
</organism>
<evidence type="ECO:0000256" key="1">
    <source>
        <dbReference type="SAM" id="SignalP"/>
    </source>
</evidence>
<feature type="chain" id="PRO_5020280265" evidence="1">
    <location>
        <begin position="20"/>
        <end position="292"/>
    </location>
</feature>
<dbReference type="Proteomes" id="UP000298551">
    <property type="component" value="Chromosome"/>
</dbReference>
<dbReference type="AlphaFoldDB" id="A0A4D6X747"/>
<keyword evidence="1" id="KW-0732">Signal</keyword>
<feature type="domain" description="Sulfatase-modifying factor enzyme-like" evidence="2">
    <location>
        <begin position="38"/>
        <end position="284"/>
    </location>
</feature>
<proteinExistence type="predicted"/>
<protein>
    <submittedName>
        <fullName evidence="3">Formylglycine-generating enzyme family protein</fullName>
    </submittedName>
</protein>
<dbReference type="RefSeq" id="WP_136913752.1">
    <property type="nucleotide sequence ID" value="NZ_CP039371.1"/>
</dbReference>
<reference evidence="4" key="1">
    <citation type="submission" date="2019-04" db="EMBL/GenBank/DDBJ databases">
        <title>Genome sequence of Pseudomonas putida 1290, an auxin catabolizing strain.</title>
        <authorList>
            <person name="Laird T.S."/>
            <person name="Leveau J.H.J."/>
        </authorList>
    </citation>
    <scope>NUCLEOTIDE SEQUENCE [LARGE SCALE GENOMIC DNA]</scope>
    <source>
        <strain evidence="4">1290</strain>
    </source>
</reference>
<sequence length="292" mass="32148">MNRLNLLFALGCLSLSAHAAAADPTEPGKVFTDCKKHCPEMVVLPAGSFVMGTPNDEVGKQDDEGPQHTVTFARPFAVSRFNITAEQWQAYAEATGTVLPDGDLRPGRLCQNGKPHYAQGPRQPAVCMTWFEARDYIAWLAKTTGKPYRMLSEAEREYAARAGSKGAFPFPFDKEGEYAISKHANVYGPADGFSFTSPVGSFPANAFGMYDMHGNVYEWVEDCWHTDYVGAPADGSAWTTGGTCEHRQIRGNDYSEPAIFSRSGNRNERKPEVRGDWLGFRVARNLDGADED</sequence>
<dbReference type="PANTHER" id="PTHR23150">
    <property type="entry name" value="SULFATASE MODIFYING FACTOR 1, 2"/>
    <property type="match status" value="1"/>
</dbReference>
<feature type="signal peptide" evidence="1">
    <location>
        <begin position="1"/>
        <end position="19"/>
    </location>
</feature>
<dbReference type="OrthoDB" id="9768004at2"/>
<name>A0A4D6X747_PSEPU</name>
<dbReference type="Pfam" id="PF03781">
    <property type="entry name" value="FGE-sulfatase"/>
    <property type="match status" value="1"/>
</dbReference>
<gene>
    <name evidence="3" type="ORF">E6B08_09390</name>
</gene>
<dbReference type="EMBL" id="CP039371">
    <property type="protein sequence ID" value="QCI11582.1"/>
    <property type="molecule type" value="Genomic_DNA"/>
</dbReference>
<dbReference type="InterPro" id="IPR042095">
    <property type="entry name" value="SUMF_sf"/>
</dbReference>